<dbReference type="InterPro" id="IPR051680">
    <property type="entry name" value="ATP-dep_Glu-Cys_Ligase-2"/>
</dbReference>
<dbReference type="PANTHER" id="PTHR34595:SF7">
    <property type="entry name" value="SLL1039 PROTEIN"/>
    <property type="match status" value="1"/>
</dbReference>
<proteinExistence type="predicted"/>
<dbReference type="AlphaFoldDB" id="A0A2Z4GFE5"/>
<dbReference type="EMBL" id="CP029480">
    <property type="protein sequence ID" value="AWW00027.1"/>
    <property type="molecule type" value="Genomic_DNA"/>
</dbReference>
<evidence type="ECO:0000313" key="3">
    <source>
        <dbReference type="Proteomes" id="UP000249873"/>
    </source>
</evidence>
<dbReference type="Pfam" id="PF04168">
    <property type="entry name" value="Alpha-E"/>
    <property type="match status" value="1"/>
</dbReference>
<dbReference type="InterPro" id="IPR007296">
    <property type="entry name" value="DUF403"/>
</dbReference>
<dbReference type="KEGG" id="als:DJ013_18375"/>
<name>A0A2Z4GFE5_9BACT</name>
<accession>A0A2Z4GFE5</accession>
<protein>
    <recommendedName>
        <fullName evidence="1">DUF403 domain-containing protein</fullName>
    </recommendedName>
</protein>
<evidence type="ECO:0000259" key="1">
    <source>
        <dbReference type="Pfam" id="PF04168"/>
    </source>
</evidence>
<organism evidence="2 3">
    <name type="scientific">Arcticibacterium luteifluviistationis</name>
    <dbReference type="NCBI Taxonomy" id="1784714"/>
    <lineage>
        <taxon>Bacteria</taxon>
        <taxon>Pseudomonadati</taxon>
        <taxon>Bacteroidota</taxon>
        <taxon>Cytophagia</taxon>
        <taxon>Cytophagales</taxon>
        <taxon>Leadbetterellaceae</taxon>
        <taxon>Arcticibacterium</taxon>
    </lineage>
</organism>
<keyword evidence="3" id="KW-1185">Reference proteome</keyword>
<dbReference type="PANTHER" id="PTHR34595">
    <property type="entry name" value="BLR5612 PROTEIN"/>
    <property type="match status" value="1"/>
</dbReference>
<dbReference type="Proteomes" id="UP000249873">
    <property type="component" value="Chromosome"/>
</dbReference>
<sequence length="310" mass="36098">MLSRIANNLYWAGRNLERMEHIARFVPVNYFASLDGPAEVGLQFVLHDINSMAGNLSTEGELDQQEVLRNVAFDMSNPSSIISCANLLRENFRGTQDFISTELWEAVNSLYHYVGSFDEKEYLKSSMSEFMLKVQDQVVLCKARIDSTLIHDQGWSILKIGLLLERSFQITRITQLKLNDEAALEGIDPILIDNEFGNLLKSLEAFDMNRKFYKKPVKKRRALEFLIFNEKFPRSLAFCLFEFKDRISDLSLDKKGKNNSIKLIARNLRNELFYYQMEDIEGREMEYLNEVQNKVIEMNEILVTKYFAYS</sequence>
<reference evidence="2 3" key="1">
    <citation type="submission" date="2018-05" db="EMBL/GenBank/DDBJ databases">
        <title>Complete genome sequence of Arcticibacterium luteifluviistationis SM1504T, a cytophagaceae bacterium isolated from Arctic surface seawater.</title>
        <authorList>
            <person name="Li Y."/>
            <person name="Qin Q.-L."/>
        </authorList>
    </citation>
    <scope>NUCLEOTIDE SEQUENCE [LARGE SCALE GENOMIC DNA]</scope>
    <source>
        <strain evidence="2 3">SM1504</strain>
    </source>
</reference>
<dbReference type="RefSeq" id="WP_111373394.1">
    <property type="nucleotide sequence ID" value="NZ_CP029480.1"/>
</dbReference>
<evidence type="ECO:0000313" key="2">
    <source>
        <dbReference type="EMBL" id="AWW00027.1"/>
    </source>
</evidence>
<dbReference type="OrthoDB" id="9803532at2"/>
<feature type="domain" description="DUF403" evidence="1">
    <location>
        <begin position="1"/>
        <end position="307"/>
    </location>
</feature>
<gene>
    <name evidence="2" type="ORF">DJ013_18375</name>
</gene>